<dbReference type="PANTHER" id="PTHR43689">
    <property type="entry name" value="HYDROLASE"/>
    <property type="match status" value="1"/>
</dbReference>
<evidence type="ECO:0000313" key="3">
    <source>
        <dbReference type="Proteomes" id="UP000306113"/>
    </source>
</evidence>
<accession>A0A4V3UZE6</accession>
<comment type="caution">
    <text evidence="2">The sequence shown here is derived from an EMBL/GenBank/DDBJ whole genome shotgun (WGS) entry which is preliminary data.</text>
</comment>
<dbReference type="SUPFAM" id="SSF53474">
    <property type="entry name" value="alpha/beta-Hydrolases"/>
    <property type="match status" value="1"/>
</dbReference>
<sequence length="272" mass="29524">MMDWSAGNGFLDANGVKLEYACWGPAPDQAPTIVLLHEGLGCVALWRDFPAKLAAATGWGVLAYSRAGYGQSDGKPLPWPVHYMTDEAVDVLPHVLDAIGFRSGVLMGHSDGATIASIYCGGVSDMRVRGLVVMAPHYFTEPMGLASIAKAKEVYDTGDLKAKLGKYHRNPDNAFRGWNNSWLNPKFQSWNVADVIDYLRVPTLAIQGRDDEYGSLAQIDEIANRSYAPVDVEVLDACGHAPQFDQTDKVLAVVAEFTARLARIEAAQPEGV</sequence>
<reference evidence="2 3" key="1">
    <citation type="submission" date="2019-04" db="EMBL/GenBank/DDBJ databases">
        <title>Draft genome sequence of Youngimonas vesicularis.</title>
        <authorList>
            <person name="Hameed A."/>
        </authorList>
    </citation>
    <scope>NUCLEOTIDE SEQUENCE [LARGE SCALE GENOMIC DNA]</scope>
    <source>
        <strain evidence="2 3">CC-AMW-E</strain>
    </source>
</reference>
<dbReference type="OrthoDB" id="9779853at2"/>
<dbReference type="Gene3D" id="3.40.50.1820">
    <property type="entry name" value="alpha/beta hydrolase"/>
    <property type="match status" value="1"/>
</dbReference>
<feature type="domain" description="AB hydrolase-1" evidence="1">
    <location>
        <begin position="33"/>
        <end position="252"/>
    </location>
</feature>
<dbReference type="InterPro" id="IPR000073">
    <property type="entry name" value="AB_hydrolase_1"/>
</dbReference>
<dbReference type="Proteomes" id="UP000306113">
    <property type="component" value="Unassembled WGS sequence"/>
</dbReference>
<dbReference type="AlphaFoldDB" id="A0A4V3UZE6"/>
<dbReference type="Pfam" id="PF12697">
    <property type="entry name" value="Abhydrolase_6"/>
    <property type="match status" value="1"/>
</dbReference>
<organism evidence="2 3">
    <name type="scientific">Thalassobius vesicularis</name>
    <dbReference type="NCBI Taxonomy" id="1294297"/>
    <lineage>
        <taxon>Bacteria</taxon>
        <taxon>Pseudomonadati</taxon>
        <taxon>Pseudomonadota</taxon>
        <taxon>Alphaproteobacteria</taxon>
        <taxon>Rhodobacterales</taxon>
        <taxon>Roseobacteraceae</taxon>
        <taxon>Thalassovita</taxon>
    </lineage>
</organism>
<dbReference type="RefSeq" id="WP_136337498.1">
    <property type="nucleotide sequence ID" value="NZ_SSMD01000001.1"/>
</dbReference>
<evidence type="ECO:0000259" key="1">
    <source>
        <dbReference type="Pfam" id="PF12697"/>
    </source>
</evidence>
<evidence type="ECO:0000313" key="2">
    <source>
        <dbReference type="EMBL" id="THD76555.1"/>
    </source>
</evidence>
<dbReference type="EMBL" id="SSMD01000001">
    <property type="protein sequence ID" value="THD76555.1"/>
    <property type="molecule type" value="Genomic_DNA"/>
</dbReference>
<protein>
    <submittedName>
        <fullName evidence="2">Alpha/beta hydrolase</fullName>
    </submittedName>
</protein>
<dbReference type="PANTHER" id="PTHR43689:SF8">
    <property type="entry name" value="ALPHA_BETA-HYDROLASES SUPERFAMILY PROTEIN"/>
    <property type="match status" value="1"/>
</dbReference>
<keyword evidence="2" id="KW-0378">Hydrolase</keyword>
<dbReference type="InterPro" id="IPR029058">
    <property type="entry name" value="AB_hydrolase_fold"/>
</dbReference>
<proteinExistence type="predicted"/>
<name>A0A4V3UZE6_9RHOB</name>
<gene>
    <name evidence="2" type="ORF">E7681_01550</name>
</gene>
<dbReference type="GO" id="GO:0016787">
    <property type="term" value="F:hydrolase activity"/>
    <property type="evidence" value="ECO:0007669"/>
    <property type="project" value="UniProtKB-KW"/>
</dbReference>
<keyword evidence="3" id="KW-1185">Reference proteome</keyword>